<dbReference type="Pfam" id="PF03357">
    <property type="entry name" value="Snf7"/>
    <property type="match status" value="1"/>
</dbReference>
<dbReference type="GO" id="GO:0007034">
    <property type="term" value="P:vacuolar transport"/>
    <property type="evidence" value="ECO:0007669"/>
    <property type="project" value="InterPro"/>
</dbReference>
<feature type="coiled-coil region" evidence="1">
    <location>
        <begin position="26"/>
        <end position="53"/>
    </location>
</feature>
<keyword evidence="4" id="KW-1185">Reference proteome</keyword>
<accession>C1FGW7</accession>
<evidence type="ECO:0000256" key="2">
    <source>
        <dbReference type="SAM" id="MobiDB-lite"/>
    </source>
</evidence>
<dbReference type="GeneID" id="8246742"/>
<dbReference type="OrthoDB" id="10266568at2759"/>
<evidence type="ECO:0000256" key="1">
    <source>
        <dbReference type="SAM" id="Coils"/>
    </source>
</evidence>
<dbReference type="Gene3D" id="6.10.140.1230">
    <property type="match status" value="1"/>
</dbReference>
<dbReference type="STRING" id="296587.C1FGW7"/>
<evidence type="ECO:0000313" key="3">
    <source>
        <dbReference type="EMBL" id="ACO69993.1"/>
    </source>
</evidence>
<gene>
    <name evidence="3" type="ORF">MICPUN_109016</name>
</gene>
<dbReference type="KEGG" id="mis:MICPUN_109016"/>
<reference evidence="3 4" key="1">
    <citation type="journal article" date="2009" name="Science">
        <title>Green evolution and dynamic adaptations revealed by genomes of the marine picoeukaryotes Micromonas.</title>
        <authorList>
            <person name="Worden A.Z."/>
            <person name="Lee J.H."/>
            <person name="Mock T."/>
            <person name="Rouze P."/>
            <person name="Simmons M.P."/>
            <person name="Aerts A.L."/>
            <person name="Allen A.E."/>
            <person name="Cuvelier M.L."/>
            <person name="Derelle E."/>
            <person name="Everett M.V."/>
            <person name="Foulon E."/>
            <person name="Grimwood J."/>
            <person name="Gundlach H."/>
            <person name="Henrissat B."/>
            <person name="Napoli C."/>
            <person name="McDonald S.M."/>
            <person name="Parker M.S."/>
            <person name="Rombauts S."/>
            <person name="Salamov A."/>
            <person name="Von Dassow P."/>
            <person name="Badger J.H."/>
            <person name="Coutinho P.M."/>
            <person name="Demir E."/>
            <person name="Dubchak I."/>
            <person name="Gentemann C."/>
            <person name="Eikrem W."/>
            <person name="Gready J.E."/>
            <person name="John U."/>
            <person name="Lanier W."/>
            <person name="Lindquist E.A."/>
            <person name="Lucas S."/>
            <person name="Mayer K.F."/>
            <person name="Moreau H."/>
            <person name="Not F."/>
            <person name="Otillar R."/>
            <person name="Panaud O."/>
            <person name="Pangilinan J."/>
            <person name="Paulsen I."/>
            <person name="Piegu B."/>
            <person name="Poliakov A."/>
            <person name="Robbens S."/>
            <person name="Schmutz J."/>
            <person name="Toulza E."/>
            <person name="Wyss T."/>
            <person name="Zelensky A."/>
            <person name="Zhou K."/>
            <person name="Armbrust E.V."/>
            <person name="Bhattacharya D."/>
            <person name="Goodenough U.W."/>
            <person name="Van de Peer Y."/>
            <person name="Grigoriev I.V."/>
        </authorList>
    </citation>
    <scope>NUCLEOTIDE SEQUENCE [LARGE SCALE GENOMIC DNA]</scope>
    <source>
        <strain evidence="4">RCC299 / NOUM17</strain>
    </source>
</reference>
<dbReference type="InterPro" id="IPR005024">
    <property type="entry name" value="Snf7_fam"/>
</dbReference>
<dbReference type="FunCoup" id="C1FGW7">
    <property type="interactions" value="2012"/>
</dbReference>
<dbReference type="RefSeq" id="XP_002508735.1">
    <property type="nucleotide sequence ID" value="XM_002508689.1"/>
</dbReference>
<feature type="coiled-coil region" evidence="1">
    <location>
        <begin position="119"/>
        <end position="146"/>
    </location>
</feature>
<feature type="region of interest" description="Disordered" evidence="2">
    <location>
        <begin position="181"/>
        <end position="209"/>
    </location>
</feature>
<dbReference type="EMBL" id="CP001576">
    <property type="protein sequence ID" value="ACO69993.1"/>
    <property type="molecule type" value="Genomic_DNA"/>
</dbReference>
<evidence type="ECO:0000313" key="4">
    <source>
        <dbReference type="Proteomes" id="UP000002009"/>
    </source>
</evidence>
<dbReference type="Proteomes" id="UP000002009">
    <property type="component" value="Chromosome 10"/>
</dbReference>
<dbReference type="eggNOG" id="KOG3232">
    <property type="taxonomic scope" value="Eukaryota"/>
</dbReference>
<keyword evidence="1" id="KW-0175">Coiled coil</keyword>
<proteinExistence type="predicted"/>
<organism evidence="3 4">
    <name type="scientific">Micromonas commoda (strain RCC299 / NOUM17 / CCMP2709)</name>
    <name type="common">Picoplanktonic green alga</name>
    <dbReference type="NCBI Taxonomy" id="296587"/>
    <lineage>
        <taxon>Eukaryota</taxon>
        <taxon>Viridiplantae</taxon>
        <taxon>Chlorophyta</taxon>
        <taxon>Mamiellophyceae</taxon>
        <taxon>Mamiellales</taxon>
        <taxon>Mamiellaceae</taxon>
        <taxon>Micromonas</taxon>
    </lineage>
</organism>
<dbReference type="OMA" id="QQITMVM"/>
<dbReference type="AlphaFoldDB" id="C1FGW7"/>
<dbReference type="PANTHER" id="PTHR10476">
    <property type="entry name" value="CHARGED MULTIVESICULAR BODY PROTEIN"/>
    <property type="match status" value="1"/>
</dbReference>
<sequence>MGLFNNWFKSREDKLLDQIFNLKFTAKQLARTAAKCEREEKALKAKVKTAIEKGNIEGAKIHATDSIRKKNENLNMLRLASRLDGVVSRLETQHKMNMVNKNMSVIVKSLEQSLKDNNLEKVSENMDQFERQFENLDVQTEFVEQAMGNTTAATTPPEDVAKLMQEVADEHGLEFAANLPEANQEALPEAPAAQKEDDLSNRLAALRAR</sequence>
<protein>
    <submittedName>
        <fullName evidence="3">Uncharacterized protein</fullName>
    </submittedName>
</protein>
<dbReference type="InParanoid" id="C1FGW7"/>
<name>C1FGW7_MICCC</name>